<reference evidence="2 3" key="1">
    <citation type="journal article" date="2015" name="Nature">
        <title>rRNA introns, odd ribosomes, and small enigmatic genomes across a large radiation of phyla.</title>
        <authorList>
            <person name="Brown C.T."/>
            <person name="Hug L.A."/>
            <person name="Thomas B.C."/>
            <person name="Sharon I."/>
            <person name="Castelle C.J."/>
            <person name="Singh A."/>
            <person name="Wilkins M.J."/>
            <person name="Williams K.H."/>
            <person name="Banfield J.F."/>
        </authorList>
    </citation>
    <scope>NUCLEOTIDE SEQUENCE [LARGE SCALE GENOMIC DNA]</scope>
</reference>
<evidence type="ECO:0000313" key="3">
    <source>
        <dbReference type="Proteomes" id="UP000034595"/>
    </source>
</evidence>
<feature type="transmembrane region" description="Helical" evidence="1">
    <location>
        <begin position="16"/>
        <end position="37"/>
    </location>
</feature>
<gene>
    <name evidence="2" type="ORF">UW78_C0004G0012</name>
</gene>
<proteinExistence type="predicted"/>
<sequence length="173" mass="19212">MRFTRHKKSGFTLVEMIIYIAFFAILSILAIEALMVVMKSFYTLRLTQNINQSATTALERMSREIRNAYDIDTAGSTFNTNPGYLTLRTKDAGGANTTLEFYVNGNQIGIKEGGVDKGSLMAKSTTVTNLVFRQITTANSKAIKIEMSLHDTHGVLSRDAVFYDTILLRGSTH</sequence>
<comment type="caution">
    <text evidence="2">The sequence shown here is derived from an EMBL/GenBank/DDBJ whole genome shotgun (WGS) entry which is preliminary data.</text>
</comment>
<dbReference type="EMBL" id="LCJQ01000004">
    <property type="protein sequence ID" value="KKT81964.1"/>
    <property type="molecule type" value="Genomic_DNA"/>
</dbReference>
<evidence type="ECO:0000313" key="2">
    <source>
        <dbReference type="EMBL" id="KKT81964.1"/>
    </source>
</evidence>
<dbReference type="SUPFAM" id="SSF54523">
    <property type="entry name" value="Pili subunits"/>
    <property type="match status" value="1"/>
</dbReference>
<protein>
    <recommendedName>
        <fullName evidence="4">Prepilin-type N-terminal cleavage/methylation domain-containing protein</fullName>
    </recommendedName>
</protein>
<dbReference type="InterPro" id="IPR045584">
    <property type="entry name" value="Pilin-like"/>
</dbReference>
<organism evidence="2 3">
    <name type="scientific">Candidatus Azambacteria bacterium GW2011_GWA1_44_9</name>
    <dbReference type="NCBI Taxonomy" id="1618610"/>
    <lineage>
        <taxon>Bacteria</taxon>
        <taxon>Candidatus Azamiibacteriota</taxon>
    </lineage>
</organism>
<dbReference type="Pfam" id="PF07963">
    <property type="entry name" value="N_methyl"/>
    <property type="match status" value="1"/>
</dbReference>
<evidence type="ECO:0008006" key="4">
    <source>
        <dbReference type="Google" id="ProtNLM"/>
    </source>
</evidence>
<keyword evidence="1" id="KW-1133">Transmembrane helix</keyword>
<dbReference type="InterPro" id="IPR012902">
    <property type="entry name" value="N_methyl_site"/>
</dbReference>
<dbReference type="AlphaFoldDB" id="A0A0G1NCN1"/>
<name>A0A0G1NCN1_9BACT</name>
<keyword evidence="1" id="KW-0472">Membrane</keyword>
<dbReference type="Proteomes" id="UP000034595">
    <property type="component" value="Unassembled WGS sequence"/>
</dbReference>
<evidence type="ECO:0000256" key="1">
    <source>
        <dbReference type="SAM" id="Phobius"/>
    </source>
</evidence>
<accession>A0A0G1NCN1</accession>
<keyword evidence="1" id="KW-0812">Transmembrane</keyword>